<dbReference type="Proteomes" id="UP000309174">
    <property type="component" value="Unassembled WGS sequence"/>
</dbReference>
<organism evidence="2 3">
    <name type="scientific">Actinomadura soli</name>
    <dbReference type="NCBI Taxonomy" id="2508997"/>
    <lineage>
        <taxon>Bacteria</taxon>
        <taxon>Bacillati</taxon>
        <taxon>Actinomycetota</taxon>
        <taxon>Actinomycetes</taxon>
        <taxon>Streptosporangiales</taxon>
        <taxon>Thermomonosporaceae</taxon>
        <taxon>Actinomadura</taxon>
    </lineage>
</organism>
<dbReference type="RefSeq" id="WP_138648886.1">
    <property type="nucleotide sequence ID" value="NZ_VCKW01000223.1"/>
</dbReference>
<proteinExistence type="predicted"/>
<name>A0A5C4J4F5_9ACTN</name>
<dbReference type="InterPro" id="IPR038461">
    <property type="entry name" value="Schlafen_AlbA_2_dom_sf"/>
</dbReference>
<dbReference type="GO" id="GO:0005524">
    <property type="term" value="F:ATP binding"/>
    <property type="evidence" value="ECO:0007669"/>
    <property type="project" value="UniProtKB-KW"/>
</dbReference>
<gene>
    <name evidence="2" type="ORF">ETD83_31710</name>
</gene>
<evidence type="ECO:0000313" key="3">
    <source>
        <dbReference type="Proteomes" id="UP000309174"/>
    </source>
</evidence>
<keyword evidence="3" id="KW-1185">Reference proteome</keyword>
<comment type="caution">
    <text evidence="2">The sequence shown here is derived from an EMBL/GenBank/DDBJ whole genome shotgun (WGS) entry which is preliminary data.</text>
</comment>
<dbReference type="EMBL" id="VCKW01000223">
    <property type="protein sequence ID" value="TMQ91271.1"/>
    <property type="molecule type" value="Genomic_DNA"/>
</dbReference>
<dbReference type="Pfam" id="PF04326">
    <property type="entry name" value="SLFN_AlbA_2"/>
    <property type="match status" value="1"/>
</dbReference>
<dbReference type="InterPro" id="IPR007421">
    <property type="entry name" value="Schlafen_AlbA_2_dom"/>
</dbReference>
<evidence type="ECO:0000259" key="1">
    <source>
        <dbReference type="Pfam" id="PF04326"/>
    </source>
</evidence>
<dbReference type="OrthoDB" id="3443870at2"/>
<keyword evidence="2" id="KW-0547">Nucleotide-binding</keyword>
<keyword evidence="2" id="KW-0067">ATP-binding</keyword>
<reference evidence="2 3" key="1">
    <citation type="submission" date="2019-05" db="EMBL/GenBank/DDBJ databases">
        <title>Draft genome sequence of Actinomadura sp. 14C53.</title>
        <authorList>
            <person name="Saricaoglu S."/>
            <person name="Isik K."/>
        </authorList>
    </citation>
    <scope>NUCLEOTIDE SEQUENCE [LARGE SCALE GENOMIC DNA]</scope>
    <source>
        <strain evidence="2 3">14C53</strain>
    </source>
</reference>
<dbReference type="Gene3D" id="3.30.950.30">
    <property type="entry name" value="Schlafen, AAA domain"/>
    <property type="match status" value="1"/>
</dbReference>
<accession>A0A5C4J4F5</accession>
<protein>
    <submittedName>
        <fullName evidence="2">ATP-binding protein</fullName>
    </submittedName>
</protein>
<evidence type="ECO:0000313" key="2">
    <source>
        <dbReference type="EMBL" id="TMQ91271.1"/>
    </source>
</evidence>
<feature type="domain" description="Schlafen AlbA-2" evidence="1">
    <location>
        <begin position="34"/>
        <end position="155"/>
    </location>
</feature>
<dbReference type="AlphaFoldDB" id="A0A5C4J4F5"/>
<sequence>MLRSPRLEALFGKRLDQVTFADVQGLVGREEAAEAADLDYKELVHAKNPEQKAEFCKDVVAMANDRGGALIVGVREDGDQAIPEAITKVDVTDGERQRLYAVLTNTAPHPLAVDIVPVNDPDDPGRGVLLVLVERSALAPHTVLDTREKVHHRDGWLRYPIRNGAATRWMQEPEIATRYRDRFTHGRSVQDRVSEVELECLLAYEERDQWDGGDDGSASQPSSPLAPRVPHIPYFEENREPARPVLAVTVAPEVAGRLVINRASLMEFQRSIGTTSVLVGRDVTFENVQVAPGRLLASFGAPIIGLYAEFHEDGSGTFLVTLLPPKSDDTVELFAQDAMFYVLSGLRCLGRHARDRTGATGVAAIRCSILGGINELGGAETVLPHRGDPYEIKLISESNHGEYANLRSTTRAVGNAFAHVDDLAVDGPGLISAAAMVSNEACHAFGLPEVPLLDINGTINFHHWGPRMKPTIAAWANTFGAGT</sequence>